<organism evidence="2 3">
    <name type="scientific">Suillus fuscotomentosus</name>
    <dbReference type="NCBI Taxonomy" id="1912939"/>
    <lineage>
        <taxon>Eukaryota</taxon>
        <taxon>Fungi</taxon>
        <taxon>Dikarya</taxon>
        <taxon>Basidiomycota</taxon>
        <taxon>Agaricomycotina</taxon>
        <taxon>Agaricomycetes</taxon>
        <taxon>Agaricomycetidae</taxon>
        <taxon>Boletales</taxon>
        <taxon>Suillineae</taxon>
        <taxon>Suillaceae</taxon>
        <taxon>Suillus</taxon>
    </lineage>
</organism>
<keyword evidence="1" id="KW-0472">Membrane</keyword>
<protein>
    <submittedName>
        <fullName evidence="2">Uncharacterized protein</fullName>
    </submittedName>
</protein>
<feature type="transmembrane region" description="Helical" evidence="1">
    <location>
        <begin position="6"/>
        <end position="31"/>
    </location>
</feature>
<proteinExistence type="predicted"/>
<dbReference type="GeneID" id="64657584"/>
<dbReference type="AlphaFoldDB" id="A0AAD4DQZ5"/>
<sequence length="80" mass="9127">MYLPSFLATVARDLLVLFLFGLSFSGYVALIRPGKRCQPSRSPRLSVLNKTTVCLSPRLLAEYKERDNSQIDVYSDWSRV</sequence>
<reference evidence="2" key="1">
    <citation type="journal article" date="2020" name="New Phytol.">
        <title>Comparative genomics reveals dynamic genome evolution in host specialist ectomycorrhizal fungi.</title>
        <authorList>
            <person name="Lofgren L.A."/>
            <person name="Nguyen N.H."/>
            <person name="Vilgalys R."/>
            <person name="Ruytinx J."/>
            <person name="Liao H.L."/>
            <person name="Branco S."/>
            <person name="Kuo A."/>
            <person name="LaButti K."/>
            <person name="Lipzen A."/>
            <person name="Andreopoulos W."/>
            <person name="Pangilinan J."/>
            <person name="Riley R."/>
            <person name="Hundley H."/>
            <person name="Na H."/>
            <person name="Barry K."/>
            <person name="Grigoriev I.V."/>
            <person name="Stajich J.E."/>
            <person name="Kennedy P.G."/>
        </authorList>
    </citation>
    <scope>NUCLEOTIDE SEQUENCE</scope>
    <source>
        <strain evidence="2">FC203</strain>
    </source>
</reference>
<evidence type="ECO:0000256" key="1">
    <source>
        <dbReference type="SAM" id="Phobius"/>
    </source>
</evidence>
<dbReference type="EMBL" id="JABBWK010000136">
    <property type="protein sequence ID" value="KAG1890602.1"/>
    <property type="molecule type" value="Genomic_DNA"/>
</dbReference>
<keyword evidence="1" id="KW-0812">Transmembrane</keyword>
<dbReference type="Proteomes" id="UP001195769">
    <property type="component" value="Unassembled WGS sequence"/>
</dbReference>
<name>A0AAD4DQZ5_9AGAM</name>
<evidence type="ECO:0000313" key="3">
    <source>
        <dbReference type="Proteomes" id="UP001195769"/>
    </source>
</evidence>
<keyword evidence="1" id="KW-1133">Transmembrane helix</keyword>
<evidence type="ECO:0000313" key="2">
    <source>
        <dbReference type="EMBL" id="KAG1890602.1"/>
    </source>
</evidence>
<keyword evidence="3" id="KW-1185">Reference proteome</keyword>
<comment type="caution">
    <text evidence="2">The sequence shown here is derived from an EMBL/GenBank/DDBJ whole genome shotgun (WGS) entry which is preliminary data.</text>
</comment>
<dbReference type="RefSeq" id="XP_041217868.1">
    <property type="nucleotide sequence ID" value="XM_041363286.1"/>
</dbReference>
<accession>A0AAD4DQZ5</accession>
<gene>
    <name evidence="2" type="ORF">F5891DRAFT_1070887</name>
</gene>